<proteinExistence type="predicted"/>
<reference evidence="1" key="1">
    <citation type="journal article" date="2014" name="Front. Microbiol.">
        <title>High frequency of phylogenetically diverse reductive dehalogenase-homologous genes in deep subseafloor sedimentary metagenomes.</title>
        <authorList>
            <person name="Kawai M."/>
            <person name="Futagami T."/>
            <person name="Toyoda A."/>
            <person name="Takaki Y."/>
            <person name="Nishi S."/>
            <person name="Hori S."/>
            <person name="Arai W."/>
            <person name="Tsubouchi T."/>
            <person name="Morono Y."/>
            <person name="Uchiyama I."/>
            <person name="Ito T."/>
            <person name="Fujiyama A."/>
            <person name="Inagaki F."/>
            <person name="Takami H."/>
        </authorList>
    </citation>
    <scope>NUCLEOTIDE SEQUENCE</scope>
    <source>
        <strain evidence="1">Expedition CK06-06</strain>
    </source>
</reference>
<organism evidence="1">
    <name type="scientific">marine sediment metagenome</name>
    <dbReference type="NCBI Taxonomy" id="412755"/>
    <lineage>
        <taxon>unclassified sequences</taxon>
        <taxon>metagenomes</taxon>
        <taxon>ecological metagenomes</taxon>
    </lineage>
</organism>
<dbReference type="AlphaFoldDB" id="X1V8J8"/>
<feature type="non-terminal residue" evidence="1">
    <location>
        <position position="32"/>
    </location>
</feature>
<protein>
    <submittedName>
        <fullName evidence="1">Uncharacterized protein</fullName>
    </submittedName>
</protein>
<gene>
    <name evidence="1" type="ORF">S12H4_35868</name>
</gene>
<accession>X1V8J8</accession>
<dbReference type="EMBL" id="BARW01021342">
    <property type="protein sequence ID" value="GAJ01570.1"/>
    <property type="molecule type" value="Genomic_DNA"/>
</dbReference>
<comment type="caution">
    <text evidence="1">The sequence shown here is derived from an EMBL/GenBank/DDBJ whole genome shotgun (WGS) entry which is preliminary data.</text>
</comment>
<evidence type="ECO:0000313" key="1">
    <source>
        <dbReference type="EMBL" id="GAJ01570.1"/>
    </source>
</evidence>
<sequence>MQKYLKFLNFRLDVVVKDICGLTDLKIIEDIC</sequence>
<name>X1V8J8_9ZZZZ</name>